<reference evidence="2 3" key="1">
    <citation type="submission" date="2017-11" db="EMBL/GenBank/DDBJ databases">
        <title>De-novo sequencing of pomegranate (Punica granatum L.) genome.</title>
        <authorList>
            <person name="Akparov Z."/>
            <person name="Amiraslanov A."/>
            <person name="Hajiyeva S."/>
            <person name="Abbasov M."/>
            <person name="Kaur K."/>
            <person name="Hamwieh A."/>
            <person name="Solovyev V."/>
            <person name="Salamov A."/>
            <person name="Braich B."/>
            <person name="Kosarev P."/>
            <person name="Mahmoud A."/>
            <person name="Hajiyev E."/>
            <person name="Babayeva S."/>
            <person name="Izzatullayeva V."/>
            <person name="Mammadov A."/>
            <person name="Mammadov A."/>
            <person name="Sharifova S."/>
            <person name="Ojaghi J."/>
            <person name="Eynullazada K."/>
            <person name="Bayramov B."/>
            <person name="Abdulazimova A."/>
            <person name="Shahmuradov I."/>
        </authorList>
    </citation>
    <scope>NUCLEOTIDE SEQUENCE [LARGE SCALE GENOMIC DNA]</scope>
    <source>
        <strain evidence="3">cv. AG2017</strain>
        <tissue evidence="2">Leaf</tissue>
    </source>
</reference>
<evidence type="ECO:0000256" key="1">
    <source>
        <dbReference type="SAM" id="MobiDB-lite"/>
    </source>
</evidence>
<dbReference type="Proteomes" id="UP000233551">
    <property type="component" value="Unassembled WGS sequence"/>
</dbReference>
<sequence length="301" mass="32962">MTHPDAFQRHSGTTGVEEQASDDLSELDLVSQGTFQWSQTPPGEPSGHVHDKQKSQRSPNASRHSKNIEKAPATSPQVFPGQRSSVGDDERTIPHEARGSPRRTTRCTKGNRRPGALNSTPNAQTGQNRLSRRRATRTFVHMTYDATGCTPSPPLVPFRSTTLSSRAITFKGFLTTLTLPREEVVTIRGPIHRAQPPFHLFFLYRESNEPNPASCRGRSKRADPFSRKMPRLSLLSGHSPVALDPSLATPTAASPTLSSCNEARKESPWRVRPCQGTHDHSLGIGAARLLGLSEALGLPYP</sequence>
<dbReference type="EMBL" id="PGOL01000084">
    <property type="protein sequence ID" value="PKI77650.1"/>
    <property type="molecule type" value="Genomic_DNA"/>
</dbReference>
<gene>
    <name evidence="2" type="ORF">CRG98_001988</name>
</gene>
<feature type="compositionally biased region" description="Polar residues" evidence="1">
    <location>
        <begin position="248"/>
        <end position="261"/>
    </location>
</feature>
<proteinExistence type="predicted"/>
<feature type="region of interest" description="Disordered" evidence="1">
    <location>
        <begin position="245"/>
        <end position="274"/>
    </location>
</feature>
<comment type="caution">
    <text evidence="2">The sequence shown here is derived from an EMBL/GenBank/DDBJ whole genome shotgun (WGS) entry which is preliminary data.</text>
</comment>
<feature type="compositionally biased region" description="Basic residues" evidence="1">
    <location>
        <begin position="100"/>
        <end position="112"/>
    </location>
</feature>
<keyword evidence="3" id="KW-1185">Reference proteome</keyword>
<evidence type="ECO:0000313" key="3">
    <source>
        <dbReference type="Proteomes" id="UP000233551"/>
    </source>
</evidence>
<name>A0A2I0LAG4_PUNGR</name>
<feature type="compositionally biased region" description="Polar residues" evidence="1">
    <location>
        <begin position="74"/>
        <end position="85"/>
    </location>
</feature>
<organism evidence="2 3">
    <name type="scientific">Punica granatum</name>
    <name type="common">Pomegranate</name>
    <dbReference type="NCBI Taxonomy" id="22663"/>
    <lineage>
        <taxon>Eukaryota</taxon>
        <taxon>Viridiplantae</taxon>
        <taxon>Streptophyta</taxon>
        <taxon>Embryophyta</taxon>
        <taxon>Tracheophyta</taxon>
        <taxon>Spermatophyta</taxon>
        <taxon>Magnoliopsida</taxon>
        <taxon>eudicotyledons</taxon>
        <taxon>Gunneridae</taxon>
        <taxon>Pentapetalae</taxon>
        <taxon>rosids</taxon>
        <taxon>malvids</taxon>
        <taxon>Myrtales</taxon>
        <taxon>Lythraceae</taxon>
        <taxon>Punica</taxon>
    </lineage>
</organism>
<evidence type="ECO:0000313" key="2">
    <source>
        <dbReference type="EMBL" id="PKI77650.1"/>
    </source>
</evidence>
<feature type="compositionally biased region" description="Polar residues" evidence="1">
    <location>
        <begin position="31"/>
        <end position="41"/>
    </location>
</feature>
<protein>
    <submittedName>
        <fullName evidence="2">Uncharacterized protein</fullName>
    </submittedName>
</protein>
<dbReference type="AlphaFoldDB" id="A0A2I0LAG4"/>
<feature type="region of interest" description="Disordered" evidence="1">
    <location>
        <begin position="1"/>
        <end position="134"/>
    </location>
</feature>
<feature type="compositionally biased region" description="Polar residues" evidence="1">
    <location>
        <begin position="117"/>
        <end position="129"/>
    </location>
</feature>
<feature type="compositionally biased region" description="Basic and acidic residues" evidence="1">
    <location>
        <begin position="86"/>
        <end position="99"/>
    </location>
</feature>
<accession>A0A2I0LAG4</accession>